<evidence type="ECO:0000313" key="4">
    <source>
        <dbReference type="EMBL" id="AWA30232.1"/>
    </source>
</evidence>
<protein>
    <recommendedName>
        <fullName evidence="3">Signal transduction histidine kinase internal region domain-containing protein</fullName>
    </recommendedName>
</protein>
<keyword evidence="5" id="KW-1185">Reference proteome</keyword>
<dbReference type="InterPro" id="IPR036890">
    <property type="entry name" value="HATPase_C_sf"/>
</dbReference>
<evidence type="ECO:0000256" key="1">
    <source>
        <dbReference type="PROSITE-ProRule" id="PRU00339"/>
    </source>
</evidence>
<dbReference type="Pfam" id="PF06580">
    <property type="entry name" value="His_kinase"/>
    <property type="match status" value="1"/>
</dbReference>
<dbReference type="EMBL" id="CP028811">
    <property type="protein sequence ID" value="AWA30232.1"/>
    <property type="molecule type" value="Genomic_DNA"/>
</dbReference>
<evidence type="ECO:0000256" key="2">
    <source>
        <dbReference type="SAM" id="Phobius"/>
    </source>
</evidence>
<dbReference type="PANTHER" id="PTHR34220">
    <property type="entry name" value="SENSOR HISTIDINE KINASE YPDA"/>
    <property type="match status" value="1"/>
</dbReference>
<dbReference type="InterPro" id="IPR019734">
    <property type="entry name" value="TPR_rpt"/>
</dbReference>
<dbReference type="SUPFAM" id="SSF55874">
    <property type="entry name" value="ATPase domain of HSP90 chaperone/DNA topoisomerase II/histidine kinase"/>
    <property type="match status" value="1"/>
</dbReference>
<dbReference type="InterPro" id="IPR011990">
    <property type="entry name" value="TPR-like_helical_dom_sf"/>
</dbReference>
<accession>A0A2S0RHN3</accession>
<keyword evidence="2" id="KW-1133">Transmembrane helix</keyword>
<dbReference type="Gene3D" id="3.30.565.10">
    <property type="entry name" value="Histidine kinase-like ATPase, C-terminal domain"/>
    <property type="match status" value="1"/>
</dbReference>
<dbReference type="PROSITE" id="PS50005">
    <property type="entry name" value="TPR"/>
    <property type="match status" value="2"/>
</dbReference>
<evidence type="ECO:0000259" key="3">
    <source>
        <dbReference type="Pfam" id="PF06580"/>
    </source>
</evidence>
<dbReference type="KEGG" id="fmg:HYN48_09140"/>
<dbReference type="SMART" id="SM00028">
    <property type="entry name" value="TPR"/>
    <property type="match status" value="5"/>
</dbReference>
<name>A0A2S0RHN3_9FLAO</name>
<feature type="repeat" description="TPR" evidence="1">
    <location>
        <begin position="150"/>
        <end position="183"/>
    </location>
</feature>
<reference evidence="4 5" key="1">
    <citation type="submission" date="2018-04" db="EMBL/GenBank/DDBJ databases">
        <title>Genome sequencing of Flavobacterium sp. HYN0048.</title>
        <authorList>
            <person name="Yi H."/>
            <person name="Baek C."/>
        </authorList>
    </citation>
    <scope>NUCLEOTIDE SEQUENCE [LARGE SCALE GENOMIC DNA]</scope>
    <source>
        <strain evidence="4 5">HYN0048</strain>
    </source>
</reference>
<proteinExistence type="predicted"/>
<organism evidence="4 5">
    <name type="scientific">Flavobacterium magnum</name>
    <dbReference type="NCBI Taxonomy" id="2162713"/>
    <lineage>
        <taxon>Bacteria</taxon>
        <taxon>Pseudomonadati</taxon>
        <taxon>Bacteroidota</taxon>
        <taxon>Flavobacteriia</taxon>
        <taxon>Flavobacteriales</taxon>
        <taxon>Flavobacteriaceae</taxon>
        <taxon>Flavobacterium</taxon>
    </lineage>
</organism>
<dbReference type="GO" id="GO:0000155">
    <property type="term" value="F:phosphorelay sensor kinase activity"/>
    <property type="evidence" value="ECO:0007669"/>
    <property type="project" value="InterPro"/>
</dbReference>
<feature type="domain" description="Signal transduction histidine kinase internal region" evidence="3">
    <location>
        <begin position="399"/>
        <end position="478"/>
    </location>
</feature>
<dbReference type="Pfam" id="PF13176">
    <property type="entry name" value="TPR_7"/>
    <property type="match status" value="1"/>
</dbReference>
<dbReference type="SUPFAM" id="SSF48452">
    <property type="entry name" value="TPR-like"/>
    <property type="match status" value="2"/>
</dbReference>
<dbReference type="Gene3D" id="1.25.40.10">
    <property type="entry name" value="Tetratricopeptide repeat domain"/>
    <property type="match status" value="2"/>
</dbReference>
<gene>
    <name evidence="4" type="ORF">HYN48_09140</name>
</gene>
<dbReference type="Proteomes" id="UP000244193">
    <property type="component" value="Chromosome"/>
</dbReference>
<keyword evidence="1" id="KW-0802">TPR repeat</keyword>
<keyword evidence="2" id="KW-0812">Transmembrane</keyword>
<dbReference type="GO" id="GO:0016020">
    <property type="term" value="C:membrane"/>
    <property type="evidence" value="ECO:0007669"/>
    <property type="project" value="InterPro"/>
</dbReference>
<dbReference type="InterPro" id="IPR010559">
    <property type="entry name" value="Sig_transdc_His_kin_internal"/>
</dbReference>
<evidence type="ECO:0000313" key="5">
    <source>
        <dbReference type="Proteomes" id="UP000244193"/>
    </source>
</evidence>
<keyword evidence="2" id="KW-0472">Membrane</keyword>
<dbReference type="PANTHER" id="PTHR34220:SF7">
    <property type="entry name" value="SENSOR HISTIDINE KINASE YPDA"/>
    <property type="match status" value="1"/>
</dbReference>
<feature type="transmembrane region" description="Helical" evidence="2">
    <location>
        <begin position="347"/>
        <end position="367"/>
    </location>
</feature>
<feature type="repeat" description="TPR" evidence="1">
    <location>
        <begin position="190"/>
        <end position="223"/>
    </location>
</feature>
<dbReference type="Pfam" id="PF13424">
    <property type="entry name" value="TPR_12"/>
    <property type="match status" value="2"/>
</dbReference>
<dbReference type="InterPro" id="IPR050640">
    <property type="entry name" value="Bact_2-comp_sensor_kinase"/>
</dbReference>
<sequence>MCWSLCCFSQQDDLLQKIRNYRRQDTVRVELLIDYCVNNTFSVSDTMLRYAREAHQTAVRLHYRLGEMRALNCIGNYYYQQGILDKAIGYYTTAGRIAERNKDAENIIICNNNLANIYTQTNQPAKALPLFLESDALLLQTGNAESQNRAAVLTNIGAAYSAMGQHQNALQYHFKVLALCKKKEILFGIAIAQSNIGDEYVQLKKFEKALPFLISAMSISEKNSFDALLGQIYNDLAKVYLARKQFDRAIEILQKGVVVCTRINDQNSLREIHKVLHQAYAGRGDFKKAYLSSLDYLTVNEKLTDLEKQKLTRETSAKYDTEKKEATIKDLNQRRKISELQSNRKSILMNGMIISFIALALVAYFLFSRFRQRKKNEWLAAKLEEAQNLLEAEKKITDSELKALKSQMNPHFIFNALNGIQEQFMYGDKLKANEQLSNFTYLTRQILEVSGRKQISVALEMELLTKYLELEKMRFASDFSYSVSASDAIDPDYHTVPPMILQPFVENSIKHGLLHKQGARKITVYFDIDPTERYLICSVEDNGVGRERSAAIKASNDLGHNSFSTDSIRQRLELLNQELKLEELVVFHDQISDGDISGTKVVLKIPLS</sequence>
<dbReference type="AlphaFoldDB" id="A0A2S0RHN3"/>